<dbReference type="Pfam" id="PF26620">
    <property type="entry name" value="DUF8197"/>
    <property type="match status" value="1"/>
</dbReference>
<protein>
    <submittedName>
        <fullName evidence="2">Uncharacterized protein</fullName>
    </submittedName>
</protein>
<reference evidence="2" key="1">
    <citation type="submission" date="2017-02" db="EMBL/GenBank/DDBJ databases">
        <title>Draft Genome Sequence of the Salt Water Bacterium Oceanospirillum linum ATCC 11336.</title>
        <authorList>
            <person name="Trachtenberg A.M."/>
            <person name="Carney J.G."/>
            <person name="Linnane J.D."/>
            <person name="Rheaume B.A."/>
            <person name="Pitts N.L."/>
            <person name="Mykles D.L."/>
            <person name="Maclea K.S."/>
        </authorList>
    </citation>
    <scope>NUCLEOTIDE SEQUENCE [LARGE SCALE GENOMIC DNA]</scope>
    <source>
        <strain evidence="2">ATCC 11336</strain>
    </source>
</reference>
<accession>A0A1T1HFN8</accession>
<dbReference type="InterPro" id="IPR058510">
    <property type="entry name" value="DUF8197"/>
</dbReference>
<sequence>MGREDVSFDDTDDIFDDTDDAISKDDEERELSMHATSQDKRRIIEDRLEQKMLQRNISDYYDFDDLDGD</sequence>
<dbReference type="InterPro" id="IPR058059">
    <property type="entry name" value="PA3496-like"/>
</dbReference>
<keyword evidence="3" id="KW-1185">Reference proteome</keyword>
<evidence type="ECO:0000313" key="3">
    <source>
        <dbReference type="Proteomes" id="UP000190064"/>
    </source>
</evidence>
<proteinExistence type="predicted"/>
<dbReference type="RefSeq" id="WP_077243108.1">
    <property type="nucleotide sequence ID" value="NZ_FXTS01000004.1"/>
</dbReference>
<feature type="region of interest" description="Disordered" evidence="1">
    <location>
        <begin position="1"/>
        <end position="38"/>
    </location>
</feature>
<dbReference type="NCBIfam" id="NF046101">
    <property type="entry name" value="PA3496_fam"/>
    <property type="match status" value="1"/>
</dbReference>
<evidence type="ECO:0000313" key="2">
    <source>
        <dbReference type="EMBL" id="OOV88663.1"/>
    </source>
</evidence>
<feature type="compositionally biased region" description="Basic and acidic residues" evidence="1">
    <location>
        <begin position="21"/>
        <end position="38"/>
    </location>
</feature>
<feature type="compositionally biased region" description="Acidic residues" evidence="1">
    <location>
        <begin position="7"/>
        <end position="20"/>
    </location>
</feature>
<organism evidence="2 3">
    <name type="scientific">Oceanospirillum linum</name>
    <dbReference type="NCBI Taxonomy" id="966"/>
    <lineage>
        <taxon>Bacteria</taxon>
        <taxon>Pseudomonadati</taxon>
        <taxon>Pseudomonadota</taxon>
        <taxon>Gammaproteobacteria</taxon>
        <taxon>Oceanospirillales</taxon>
        <taxon>Oceanospirillaceae</taxon>
        <taxon>Oceanospirillum</taxon>
    </lineage>
</organism>
<comment type="caution">
    <text evidence="2">The sequence shown here is derived from an EMBL/GenBank/DDBJ whole genome shotgun (WGS) entry which is preliminary data.</text>
</comment>
<dbReference type="EMBL" id="MTSD02000001">
    <property type="protein sequence ID" value="OOV88663.1"/>
    <property type="molecule type" value="Genomic_DNA"/>
</dbReference>
<gene>
    <name evidence="2" type="ORF">BTA35_0204060</name>
</gene>
<dbReference type="AlphaFoldDB" id="A0A1T1HFN8"/>
<name>A0A1T1HFN8_OCELI</name>
<evidence type="ECO:0000256" key="1">
    <source>
        <dbReference type="SAM" id="MobiDB-lite"/>
    </source>
</evidence>
<dbReference type="Proteomes" id="UP000190064">
    <property type="component" value="Unassembled WGS sequence"/>
</dbReference>